<comment type="catalytic activity">
    <reaction evidence="5 6">
        <text>Hydrolysis of proteins to small peptides in the presence of ATP and magnesium. alpha-casein is the usual test substrate. In the absence of ATP, only oligopeptides shorter than five residues are hydrolyzed (such as succinyl-Leu-Tyr-|-NHMec, and Leu-Tyr-Leu-|-Tyr-Trp, in which cleavage of the -Tyr-|-Leu- and -Tyr-|-Trp bonds also occurs).</text>
        <dbReference type="EC" id="3.4.21.92"/>
    </reaction>
</comment>
<accession>A0A8E5MP95</accession>
<evidence type="ECO:0000313" key="8">
    <source>
        <dbReference type="EMBL" id="QUO99158.1"/>
    </source>
</evidence>
<comment type="similarity">
    <text evidence="1 7">Belongs to the peptidase S14 family.</text>
</comment>
<evidence type="ECO:0000256" key="5">
    <source>
        <dbReference type="ARBA" id="ARBA00034021"/>
    </source>
</evidence>
<reference evidence="8" key="1">
    <citation type="submission" date="2020-11" db="EMBL/GenBank/DDBJ databases">
        <authorList>
            <person name="Qian X."/>
        </authorList>
    </citation>
    <scope>NUCLEOTIDE SEQUENCE</scope>
    <source>
        <strain evidence="8">269-2_chl</strain>
    </source>
</reference>
<evidence type="ECO:0000256" key="3">
    <source>
        <dbReference type="ARBA" id="ARBA00022801"/>
    </source>
</evidence>
<organism evidence="8">
    <name type="scientific">Oedogonium capilliforme</name>
    <dbReference type="NCBI Taxonomy" id="2831087"/>
    <lineage>
        <taxon>Eukaryota</taxon>
        <taxon>Viridiplantae</taxon>
        <taxon>Chlorophyta</taxon>
        <taxon>core chlorophytes</taxon>
        <taxon>Chlorophyceae</taxon>
        <taxon>OCC clade</taxon>
        <taxon>Oedogoniales</taxon>
        <taxon>Oedogoniaceae</taxon>
        <taxon>Oedogonium</taxon>
    </lineage>
</organism>
<evidence type="ECO:0000256" key="2">
    <source>
        <dbReference type="ARBA" id="ARBA00022670"/>
    </source>
</evidence>
<proteinExistence type="inferred from homology"/>
<dbReference type="GO" id="GO:0004176">
    <property type="term" value="F:ATP-dependent peptidase activity"/>
    <property type="evidence" value="ECO:0007669"/>
    <property type="project" value="InterPro"/>
</dbReference>
<name>A0A8E5MP95_9CHLO</name>
<dbReference type="InterPro" id="IPR033135">
    <property type="entry name" value="ClpP_His_AS"/>
</dbReference>
<sequence length="560" mass="65474">MPVGVPKVLYYWDDELPLQWIDLYHLIFRRRLIFVMSELDQELCNQIAGMMIYIHFEDKRKELEKKGIQVGDIFEQTTESNDLLNKNETTKNLSYQLTYQDLMDYETIWDLEADIQSDYYMNIYNNKNVQESWNDYYEHPFSDSSWISNQSNSNLFFYNNFTKPSKIKENSLFDSNKELNNLNISSNEMHLINQFQTYGYSNILKQYSNFFEQWATMIYALGDKVSNGYYYDKSRWVDPSKEKIQLLLQNQKLQDPIQKITQNLKTDMISELFLSKSMFTQKNLIYKTLLYYLNFLKFTNNTNQYSELIDRRCFKENIKRNYSKDKRTKQLFGRPYTYLKAGLDINMLKTSTILEKKRKREEAEDLIFSESQERMQEQKRVFVFINSTGGSVHSGITVYDALQFVKAGTVTVCLGTAFSASSLVLAGGNIGHRYVSEGGHIMIHQPEGGIQGQASDVVVDTHELMRVRRQAATIYALCSKRSFHEILKDLDRDYFMTPQEAIDYGLADEIVTRYNSECILDEFEKDWLADDAAQIEGISKKIQQLSDDDGGLATGPQSRR</sequence>
<gene>
    <name evidence="8" type="primary">clpP</name>
</gene>
<dbReference type="Pfam" id="PF00574">
    <property type="entry name" value="CLP_protease"/>
    <property type="match status" value="1"/>
</dbReference>
<evidence type="ECO:0000256" key="6">
    <source>
        <dbReference type="PROSITE-ProRule" id="PRU10086"/>
    </source>
</evidence>
<dbReference type="PRINTS" id="PR00127">
    <property type="entry name" value="CLPPROTEASEP"/>
</dbReference>
<keyword evidence="8" id="KW-0934">Plastid</keyword>
<keyword evidence="2 8" id="KW-0645">Protease</keyword>
<dbReference type="Gene3D" id="3.90.226.10">
    <property type="entry name" value="2-enoyl-CoA Hydratase, Chain A, domain 1"/>
    <property type="match status" value="1"/>
</dbReference>
<protein>
    <recommendedName>
        <fullName evidence="7">ATP-dependent Clp protease proteolytic subunit</fullName>
    </recommendedName>
</protein>
<dbReference type="SUPFAM" id="SSF52096">
    <property type="entry name" value="ClpP/crotonase"/>
    <property type="match status" value="1"/>
</dbReference>
<dbReference type="GO" id="GO:0009368">
    <property type="term" value="C:endopeptidase Clp complex"/>
    <property type="evidence" value="ECO:0007669"/>
    <property type="project" value="TreeGrafter"/>
</dbReference>
<dbReference type="PANTHER" id="PTHR10381:SF11">
    <property type="entry name" value="ATP-DEPENDENT CLP PROTEASE PROTEOLYTIC SUBUNIT, MITOCHONDRIAL"/>
    <property type="match status" value="1"/>
</dbReference>
<dbReference type="GO" id="GO:0009536">
    <property type="term" value="C:plastid"/>
    <property type="evidence" value="ECO:0007669"/>
    <property type="project" value="UniProtKB-ARBA"/>
</dbReference>
<dbReference type="EMBL" id="MW250874">
    <property type="protein sequence ID" value="QUO99158.1"/>
    <property type="molecule type" value="Genomic_DNA"/>
</dbReference>
<dbReference type="InterPro" id="IPR001907">
    <property type="entry name" value="ClpP"/>
</dbReference>
<dbReference type="InterPro" id="IPR023562">
    <property type="entry name" value="ClpP/TepA"/>
</dbReference>
<dbReference type="CDD" id="cd07017">
    <property type="entry name" value="S14_ClpP_2"/>
    <property type="match status" value="1"/>
</dbReference>
<dbReference type="PANTHER" id="PTHR10381">
    <property type="entry name" value="ATP-DEPENDENT CLP PROTEASE PROTEOLYTIC SUBUNIT"/>
    <property type="match status" value="1"/>
</dbReference>
<dbReference type="GO" id="GO:0004252">
    <property type="term" value="F:serine-type endopeptidase activity"/>
    <property type="evidence" value="ECO:0007669"/>
    <property type="project" value="UniProtKB-EC"/>
</dbReference>
<dbReference type="PROSITE" id="PS00382">
    <property type="entry name" value="CLP_PROTEASE_HIS"/>
    <property type="match status" value="1"/>
</dbReference>
<evidence type="ECO:0000256" key="7">
    <source>
        <dbReference type="RuleBase" id="RU003567"/>
    </source>
</evidence>
<dbReference type="GO" id="GO:0006515">
    <property type="term" value="P:protein quality control for misfolded or incompletely synthesized proteins"/>
    <property type="evidence" value="ECO:0007669"/>
    <property type="project" value="TreeGrafter"/>
</dbReference>
<feature type="active site" evidence="6">
    <location>
        <position position="444"/>
    </location>
</feature>
<keyword evidence="3" id="KW-0378">Hydrolase</keyword>
<keyword evidence="4" id="KW-0720">Serine protease</keyword>
<dbReference type="InterPro" id="IPR029045">
    <property type="entry name" value="ClpP/crotonase-like_dom_sf"/>
</dbReference>
<dbReference type="AlphaFoldDB" id="A0A8E5MP95"/>
<evidence type="ECO:0000256" key="1">
    <source>
        <dbReference type="ARBA" id="ARBA00007039"/>
    </source>
</evidence>
<geneLocation type="plastid" evidence="8"/>
<dbReference type="GO" id="GO:0051117">
    <property type="term" value="F:ATPase binding"/>
    <property type="evidence" value="ECO:0007669"/>
    <property type="project" value="TreeGrafter"/>
</dbReference>
<evidence type="ECO:0000256" key="4">
    <source>
        <dbReference type="ARBA" id="ARBA00022825"/>
    </source>
</evidence>